<keyword evidence="2 5" id="KW-0816">Tricarboxylic acid cycle</keyword>
<keyword evidence="4 5" id="KW-0520">NAD</keyword>
<comment type="function">
    <text evidence="1 5">Catalyzes the reversible oxidation of malate to oxaloacetate.</text>
</comment>
<dbReference type="GO" id="GO:0006099">
    <property type="term" value="P:tricarboxylic acid cycle"/>
    <property type="evidence" value="ECO:0007669"/>
    <property type="project" value="UniProtKB-UniRule"/>
</dbReference>
<evidence type="ECO:0000313" key="11">
    <source>
        <dbReference type="EMBL" id="NMM45854.1"/>
    </source>
</evidence>
<dbReference type="PANTHER" id="PTHR43128">
    <property type="entry name" value="L-2-HYDROXYCARBOXYLATE DEHYDROGENASE (NAD(P)(+))"/>
    <property type="match status" value="1"/>
</dbReference>
<evidence type="ECO:0000256" key="6">
    <source>
        <dbReference type="PIRSR" id="PIRSR000102-1"/>
    </source>
</evidence>
<dbReference type="InterPro" id="IPR011275">
    <property type="entry name" value="Malate_DH_type3"/>
</dbReference>
<dbReference type="PANTHER" id="PTHR43128:SF16">
    <property type="entry name" value="L-LACTATE DEHYDROGENASE"/>
    <property type="match status" value="1"/>
</dbReference>
<feature type="active site" description="Proton acceptor" evidence="5 6">
    <location>
        <position position="176"/>
    </location>
</feature>
<evidence type="ECO:0000256" key="2">
    <source>
        <dbReference type="ARBA" id="ARBA00022532"/>
    </source>
</evidence>
<dbReference type="Pfam" id="PF02866">
    <property type="entry name" value="Ldh_1_C"/>
    <property type="match status" value="1"/>
</dbReference>
<keyword evidence="12" id="KW-1185">Reference proteome</keyword>
<dbReference type="InterPro" id="IPR015955">
    <property type="entry name" value="Lactate_DH/Glyco_Ohase_4_C"/>
</dbReference>
<accession>A0A7Y0E266</accession>
<dbReference type="HAMAP" id="MF_00487">
    <property type="entry name" value="Malate_dehydrog_3"/>
    <property type="match status" value="1"/>
</dbReference>
<evidence type="ECO:0000256" key="7">
    <source>
        <dbReference type="PIRSR" id="PIRSR000102-2"/>
    </source>
</evidence>
<dbReference type="GO" id="GO:0004459">
    <property type="term" value="F:L-lactate dehydrogenase (NAD+) activity"/>
    <property type="evidence" value="ECO:0007669"/>
    <property type="project" value="TreeGrafter"/>
</dbReference>
<evidence type="ECO:0000256" key="3">
    <source>
        <dbReference type="ARBA" id="ARBA00023002"/>
    </source>
</evidence>
<dbReference type="SUPFAM" id="SSF51735">
    <property type="entry name" value="NAD(P)-binding Rossmann-fold domains"/>
    <property type="match status" value="1"/>
</dbReference>
<comment type="caution">
    <text evidence="11">The sequence shown here is derived from an EMBL/GenBank/DDBJ whole genome shotgun (WGS) entry which is preliminary data.</text>
</comment>
<dbReference type="NCBIfam" id="TIGR01763">
    <property type="entry name" value="MalateDH_bact"/>
    <property type="match status" value="1"/>
</dbReference>
<dbReference type="EMBL" id="JABBNT010000004">
    <property type="protein sequence ID" value="NMM45854.1"/>
    <property type="molecule type" value="Genomic_DNA"/>
</dbReference>
<organism evidence="11 12">
    <name type="scientific">Pacificispira spongiicola</name>
    <dbReference type="NCBI Taxonomy" id="2729598"/>
    <lineage>
        <taxon>Bacteria</taxon>
        <taxon>Pseudomonadati</taxon>
        <taxon>Pseudomonadota</taxon>
        <taxon>Alphaproteobacteria</taxon>
        <taxon>Rhodospirillales</taxon>
        <taxon>Rhodospirillaceae</taxon>
        <taxon>Pacificispira</taxon>
    </lineage>
</organism>
<dbReference type="PIRSF" id="PIRSF000102">
    <property type="entry name" value="Lac_mal_DH"/>
    <property type="match status" value="1"/>
</dbReference>
<feature type="domain" description="Lactate/malate dehydrogenase N-terminal" evidence="9">
    <location>
        <begin position="5"/>
        <end position="143"/>
    </location>
</feature>
<dbReference type="InterPro" id="IPR001236">
    <property type="entry name" value="Lactate/malate_DH_N"/>
</dbReference>
<gene>
    <name evidence="5 11" type="primary">mdh</name>
    <name evidence="11" type="ORF">HH303_15260</name>
</gene>
<dbReference type="Proteomes" id="UP000539372">
    <property type="component" value="Unassembled WGS sequence"/>
</dbReference>
<feature type="domain" description="Lactate/malate dehydrogenase C-terminal" evidence="10">
    <location>
        <begin position="148"/>
        <end position="308"/>
    </location>
</feature>
<dbReference type="EC" id="1.1.1.37" evidence="5"/>
<evidence type="ECO:0000259" key="10">
    <source>
        <dbReference type="Pfam" id="PF02866"/>
    </source>
</evidence>
<feature type="binding site" evidence="5 8">
    <location>
        <begin position="10"/>
        <end position="15"/>
    </location>
    <ligand>
        <name>NAD(+)</name>
        <dbReference type="ChEBI" id="CHEBI:57540"/>
    </ligand>
</feature>
<dbReference type="GO" id="GO:0006089">
    <property type="term" value="P:lactate metabolic process"/>
    <property type="evidence" value="ECO:0007669"/>
    <property type="project" value="TreeGrafter"/>
</dbReference>
<proteinExistence type="inferred from homology"/>
<dbReference type="RefSeq" id="WP_169626229.1">
    <property type="nucleotide sequence ID" value="NZ_JABBNT010000004.1"/>
</dbReference>
<feature type="binding site" evidence="5 7">
    <location>
        <position position="121"/>
    </location>
    <ligand>
        <name>substrate</name>
    </ligand>
</feature>
<dbReference type="AlphaFoldDB" id="A0A7Y0E266"/>
<dbReference type="InterPro" id="IPR036291">
    <property type="entry name" value="NAD(P)-bd_dom_sf"/>
</dbReference>
<feature type="binding site" evidence="5 7">
    <location>
        <position position="83"/>
    </location>
    <ligand>
        <name>substrate</name>
    </ligand>
</feature>
<dbReference type="Pfam" id="PF00056">
    <property type="entry name" value="Ldh_1_N"/>
    <property type="match status" value="1"/>
</dbReference>
<dbReference type="GO" id="GO:0030060">
    <property type="term" value="F:L-malate dehydrogenase (NAD+) activity"/>
    <property type="evidence" value="ECO:0007669"/>
    <property type="project" value="UniProtKB-UniRule"/>
</dbReference>
<keyword evidence="3 5" id="KW-0560">Oxidoreductase</keyword>
<dbReference type="FunFam" id="3.90.110.10:FF:000004">
    <property type="entry name" value="Malate dehydrogenase"/>
    <property type="match status" value="1"/>
</dbReference>
<dbReference type="Gene3D" id="3.40.50.720">
    <property type="entry name" value="NAD(P)-binding Rossmann-like Domain"/>
    <property type="match status" value="1"/>
</dbReference>
<feature type="binding site" evidence="5 8">
    <location>
        <position position="34"/>
    </location>
    <ligand>
        <name>NAD(+)</name>
        <dbReference type="ChEBI" id="CHEBI:57540"/>
    </ligand>
</feature>
<dbReference type="SUPFAM" id="SSF56327">
    <property type="entry name" value="LDH C-terminal domain-like"/>
    <property type="match status" value="1"/>
</dbReference>
<evidence type="ECO:0000256" key="4">
    <source>
        <dbReference type="ARBA" id="ARBA00023027"/>
    </source>
</evidence>
<evidence type="ECO:0000256" key="8">
    <source>
        <dbReference type="PIRSR" id="PIRSR000102-3"/>
    </source>
</evidence>
<name>A0A7Y0E266_9PROT</name>
<dbReference type="CDD" id="cd01339">
    <property type="entry name" value="LDH-like_MDH"/>
    <property type="match status" value="1"/>
</dbReference>
<evidence type="ECO:0000256" key="1">
    <source>
        <dbReference type="ARBA" id="ARBA00003966"/>
    </source>
</evidence>
<dbReference type="NCBIfam" id="NF004863">
    <property type="entry name" value="PRK06223.1"/>
    <property type="match status" value="1"/>
</dbReference>
<feature type="binding site" evidence="5 8">
    <location>
        <begin position="119"/>
        <end position="121"/>
    </location>
    <ligand>
        <name>NAD(+)</name>
        <dbReference type="ChEBI" id="CHEBI:57540"/>
    </ligand>
</feature>
<reference evidence="11 12" key="1">
    <citation type="submission" date="2020-04" db="EMBL/GenBank/DDBJ databases">
        <title>Rhodospirillaceae bacterium KN72 isolated from deep sea.</title>
        <authorList>
            <person name="Zhang D.-C."/>
        </authorList>
    </citation>
    <scope>NUCLEOTIDE SEQUENCE [LARGE SCALE GENOMIC DNA]</scope>
    <source>
        <strain evidence="11 12">KN72</strain>
    </source>
</reference>
<evidence type="ECO:0000259" key="9">
    <source>
        <dbReference type="Pfam" id="PF00056"/>
    </source>
</evidence>
<dbReference type="Gene3D" id="3.90.110.10">
    <property type="entry name" value="Lactate dehydrogenase/glycoside hydrolase, family 4, C-terminal"/>
    <property type="match status" value="1"/>
</dbReference>
<comment type="similarity">
    <text evidence="5">Belongs to the LDH/MDH superfamily. MDH type 3 family.</text>
</comment>
<comment type="catalytic activity">
    <reaction evidence="5">
        <text>(S)-malate + NAD(+) = oxaloacetate + NADH + H(+)</text>
        <dbReference type="Rhea" id="RHEA:21432"/>
        <dbReference type="ChEBI" id="CHEBI:15378"/>
        <dbReference type="ChEBI" id="CHEBI:15589"/>
        <dbReference type="ChEBI" id="CHEBI:16452"/>
        <dbReference type="ChEBI" id="CHEBI:57540"/>
        <dbReference type="ChEBI" id="CHEBI:57945"/>
        <dbReference type="EC" id="1.1.1.37"/>
    </reaction>
</comment>
<feature type="binding site" evidence="5 7">
    <location>
        <position position="152"/>
    </location>
    <ligand>
        <name>substrate</name>
    </ligand>
</feature>
<dbReference type="FunFam" id="3.40.50.720:FF:000018">
    <property type="entry name" value="Malate dehydrogenase"/>
    <property type="match status" value="1"/>
</dbReference>
<feature type="binding site" evidence="5 8">
    <location>
        <position position="96"/>
    </location>
    <ligand>
        <name>NAD(+)</name>
        <dbReference type="ChEBI" id="CHEBI:57540"/>
    </ligand>
</feature>
<dbReference type="InterPro" id="IPR022383">
    <property type="entry name" value="Lactate/malate_DH_C"/>
</dbReference>
<evidence type="ECO:0000313" key="12">
    <source>
        <dbReference type="Proteomes" id="UP000539372"/>
    </source>
</evidence>
<evidence type="ECO:0000256" key="5">
    <source>
        <dbReference type="HAMAP-Rule" id="MF_00487"/>
    </source>
</evidence>
<feature type="binding site" evidence="5 7">
    <location>
        <position position="89"/>
    </location>
    <ligand>
        <name>substrate</name>
    </ligand>
</feature>
<sequence>MARNKIALVGAGNIGGTLALLAGLKQLGDVVVFDIVDGMPQGKALDIAQAAPVEGFDAKMSGTNDYADLKDADVVIVTAGIARKPGMSRDDLIGINAKVMKSVGEGIKNNCPNAFVICITNPLDVMVGLLQKESGLPPEKVVGMAGVLDSARFRCFLAEEFNVSVEDVTAFVLGGHGDTMVPLVRYSTVAGIPVPDLIKMGWSTEAKIEEIVKRTRGGGGEIVALLKTGSAFYAPASSAISMAESYLLDKKRVLPCAAYCDNGTYGLDGLYVGVPVVIGEKGVERVVEIEMNADERAMFDNSVNAVKELNEALAGVLAAG</sequence>
<dbReference type="PRINTS" id="PR00086">
    <property type="entry name" value="LLDHDRGNASE"/>
</dbReference>
<dbReference type="InterPro" id="IPR001557">
    <property type="entry name" value="L-lactate/malate_DH"/>
</dbReference>
<protein>
    <recommendedName>
        <fullName evidence="5">Malate dehydrogenase</fullName>
        <ecNumber evidence="5">1.1.1.37</ecNumber>
    </recommendedName>
</protein>